<dbReference type="PROSITE" id="PS00622">
    <property type="entry name" value="HTH_LUXR_1"/>
    <property type="match status" value="1"/>
</dbReference>
<feature type="region of interest" description="Disordered" evidence="4">
    <location>
        <begin position="134"/>
        <end position="164"/>
    </location>
</feature>
<evidence type="ECO:0000256" key="1">
    <source>
        <dbReference type="ARBA" id="ARBA00023015"/>
    </source>
</evidence>
<dbReference type="PROSITE" id="PS50043">
    <property type="entry name" value="HTH_LUXR_2"/>
    <property type="match status" value="1"/>
</dbReference>
<dbReference type="Pfam" id="PF00196">
    <property type="entry name" value="GerE"/>
    <property type="match status" value="1"/>
</dbReference>
<keyword evidence="1" id="KW-0805">Transcription regulation</keyword>
<dbReference type="InterPro" id="IPR016032">
    <property type="entry name" value="Sig_transdc_resp-reg_C-effctor"/>
</dbReference>
<dbReference type="InParanoid" id="U5D763"/>
<dbReference type="InterPro" id="IPR000792">
    <property type="entry name" value="Tscrpt_reg_LuxR_C"/>
</dbReference>
<feature type="domain" description="HTH luxR-type" evidence="5">
    <location>
        <begin position="67"/>
        <end position="132"/>
    </location>
</feature>
<dbReference type="GO" id="GO:0006355">
    <property type="term" value="P:regulation of DNA-templated transcription"/>
    <property type="evidence" value="ECO:0007669"/>
    <property type="project" value="InterPro"/>
</dbReference>
<sequence length="164" mass="17762">MKVSYSKSNSHSTSFGETTDSGVLDFRGRTYRLFAANASPAPSATVGSLQLDGRRFWVASIEPHQPVPNIIAKLTARERSITALVAQGLSNEQIARYLGISKWTVSTHLRRAFTKLGVDSRAALVYRCASQLTPPENRVSSGENATSSDLAQAATQGPTQEETY</sequence>
<proteinExistence type="predicted"/>
<gene>
    <name evidence="6" type="ORF">KR51_00030290</name>
</gene>
<dbReference type="SMART" id="SM00421">
    <property type="entry name" value="HTH_LUXR"/>
    <property type="match status" value="1"/>
</dbReference>
<dbReference type="GO" id="GO:0003677">
    <property type="term" value="F:DNA binding"/>
    <property type="evidence" value="ECO:0007669"/>
    <property type="project" value="UniProtKB-KW"/>
</dbReference>
<keyword evidence="3" id="KW-0804">Transcription</keyword>
<keyword evidence="7" id="KW-1185">Reference proteome</keyword>
<evidence type="ECO:0000259" key="5">
    <source>
        <dbReference type="PROSITE" id="PS50043"/>
    </source>
</evidence>
<dbReference type="SUPFAM" id="SSF46894">
    <property type="entry name" value="C-terminal effector domain of the bipartite response regulators"/>
    <property type="match status" value="1"/>
</dbReference>
<name>U5D763_9CHRO</name>
<dbReference type="PANTHER" id="PTHR44688:SF16">
    <property type="entry name" value="DNA-BINDING TRANSCRIPTIONAL ACTIVATOR DEVR_DOSR"/>
    <property type="match status" value="1"/>
</dbReference>
<keyword evidence="2" id="KW-0238">DNA-binding</keyword>
<evidence type="ECO:0000313" key="6">
    <source>
        <dbReference type="EMBL" id="ERN40483.1"/>
    </source>
</evidence>
<accession>U5D763</accession>
<dbReference type="AlphaFoldDB" id="U5D763"/>
<dbReference type="PANTHER" id="PTHR44688">
    <property type="entry name" value="DNA-BINDING TRANSCRIPTIONAL ACTIVATOR DEVR_DOSR"/>
    <property type="match status" value="1"/>
</dbReference>
<organism evidence="6 7">
    <name type="scientific">Rubidibacter lacunae KORDI 51-2</name>
    <dbReference type="NCBI Taxonomy" id="582515"/>
    <lineage>
        <taxon>Bacteria</taxon>
        <taxon>Bacillati</taxon>
        <taxon>Cyanobacteriota</taxon>
        <taxon>Cyanophyceae</taxon>
        <taxon>Oscillatoriophycideae</taxon>
        <taxon>Chroococcales</taxon>
        <taxon>Aphanothecaceae</taxon>
        <taxon>Rubidibacter</taxon>
    </lineage>
</organism>
<dbReference type="InterPro" id="IPR036388">
    <property type="entry name" value="WH-like_DNA-bd_sf"/>
</dbReference>
<dbReference type="PRINTS" id="PR00038">
    <property type="entry name" value="HTHLUXR"/>
</dbReference>
<evidence type="ECO:0000256" key="2">
    <source>
        <dbReference type="ARBA" id="ARBA00023125"/>
    </source>
</evidence>
<reference evidence="6 7" key="1">
    <citation type="submission" date="2013-05" db="EMBL/GenBank/DDBJ databases">
        <title>Draft genome sequence of Rubidibacter lacunae KORDI 51-2.</title>
        <authorList>
            <person name="Choi D.H."/>
            <person name="Noh J.H."/>
            <person name="Kwon K.-K."/>
            <person name="Lee J.-H."/>
            <person name="Ryu J.-Y."/>
        </authorList>
    </citation>
    <scope>NUCLEOTIDE SEQUENCE [LARGE SCALE GENOMIC DNA]</scope>
    <source>
        <strain evidence="6 7">KORDI 51-2</strain>
    </source>
</reference>
<dbReference type="eggNOG" id="COG2197">
    <property type="taxonomic scope" value="Bacteria"/>
</dbReference>
<comment type="caution">
    <text evidence="6">The sequence shown here is derived from an EMBL/GenBank/DDBJ whole genome shotgun (WGS) entry which is preliminary data.</text>
</comment>
<protein>
    <submittedName>
        <fullName evidence="6">Two component transcriptional regulator, LuxR family</fullName>
    </submittedName>
</protein>
<evidence type="ECO:0000313" key="7">
    <source>
        <dbReference type="Proteomes" id="UP000016960"/>
    </source>
</evidence>
<dbReference type="Proteomes" id="UP000016960">
    <property type="component" value="Unassembled WGS sequence"/>
</dbReference>
<dbReference type="CDD" id="cd06170">
    <property type="entry name" value="LuxR_C_like"/>
    <property type="match status" value="1"/>
</dbReference>
<evidence type="ECO:0000256" key="3">
    <source>
        <dbReference type="ARBA" id="ARBA00023163"/>
    </source>
</evidence>
<dbReference type="EMBL" id="ASSJ01000076">
    <property type="protein sequence ID" value="ERN40483.1"/>
    <property type="molecule type" value="Genomic_DNA"/>
</dbReference>
<dbReference type="Gene3D" id="1.10.10.10">
    <property type="entry name" value="Winged helix-like DNA-binding domain superfamily/Winged helix DNA-binding domain"/>
    <property type="match status" value="1"/>
</dbReference>
<dbReference type="STRING" id="582515.KR51_00030290"/>
<evidence type="ECO:0000256" key="4">
    <source>
        <dbReference type="SAM" id="MobiDB-lite"/>
    </source>
</evidence>